<feature type="transmembrane region" description="Helical" evidence="1">
    <location>
        <begin position="180"/>
        <end position="198"/>
    </location>
</feature>
<keyword evidence="1" id="KW-0812">Transmembrane</keyword>
<protein>
    <submittedName>
        <fullName evidence="3">Phosphatase PAP2 family protein</fullName>
    </submittedName>
</protein>
<feature type="transmembrane region" description="Helical" evidence="1">
    <location>
        <begin position="73"/>
        <end position="92"/>
    </location>
</feature>
<keyword evidence="4" id="KW-1185">Reference proteome</keyword>
<gene>
    <name evidence="3" type="ORF">H9L16_04250</name>
</gene>
<keyword evidence="1" id="KW-0472">Membrane</keyword>
<dbReference type="SUPFAM" id="SSF48317">
    <property type="entry name" value="Acid phosphatase/Vanadium-dependent haloperoxidase"/>
    <property type="match status" value="1"/>
</dbReference>
<feature type="transmembrane region" description="Helical" evidence="1">
    <location>
        <begin position="204"/>
        <end position="222"/>
    </location>
</feature>
<organism evidence="3 4">
    <name type="scientific">Thermomonas carbonis</name>
    <dbReference type="NCBI Taxonomy" id="1463158"/>
    <lineage>
        <taxon>Bacteria</taxon>
        <taxon>Pseudomonadati</taxon>
        <taxon>Pseudomonadota</taxon>
        <taxon>Gammaproteobacteria</taxon>
        <taxon>Lysobacterales</taxon>
        <taxon>Lysobacteraceae</taxon>
        <taxon>Thermomonas</taxon>
    </lineage>
</organism>
<name>A0A7G9SSI6_9GAMM</name>
<dbReference type="AlphaFoldDB" id="A0A7G9SSI6"/>
<feature type="transmembrane region" description="Helical" evidence="1">
    <location>
        <begin position="154"/>
        <end position="173"/>
    </location>
</feature>
<dbReference type="Proteomes" id="UP000515804">
    <property type="component" value="Chromosome"/>
</dbReference>
<dbReference type="RefSeq" id="WP_187553326.1">
    <property type="nucleotide sequence ID" value="NZ_BMZL01000001.1"/>
</dbReference>
<accession>A0A7G9SSI6</accession>
<feature type="transmembrane region" description="Helical" evidence="1">
    <location>
        <begin position="99"/>
        <end position="119"/>
    </location>
</feature>
<evidence type="ECO:0000313" key="3">
    <source>
        <dbReference type="EMBL" id="QNN70811.1"/>
    </source>
</evidence>
<evidence type="ECO:0000256" key="1">
    <source>
        <dbReference type="SAM" id="Phobius"/>
    </source>
</evidence>
<dbReference type="InterPro" id="IPR036938">
    <property type="entry name" value="PAP2/HPO_sf"/>
</dbReference>
<dbReference type="Pfam" id="PF01569">
    <property type="entry name" value="PAP2"/>
    <property type="match status" value="1"/>
</dbReference>
<sequence length="231" mass="25470">MSSHVRVSIGVQRFSESQWPLVALLLASVLLIGLRGDLWWTDRLYAWEGGRWSLQSHWLVESVLHVGARRVSALAWLAVLLAWLVSLVRPAWRAWRLPLGYLALAVLLATSLVSLLKSISPLDCPWDLARYGGTHAWHDLLSPGVGMPGHCFPAGHASAGYAWLALFFFFSTVRPARRHAGLLIGLGAGLVFGLAQQLRGAHFLSHDLFAAAICWCVAQGLYQRMLAQDMA</sequence>
<dbReference type="CDD" id="cd03396">
    <property type="entry name" value="PAP2_like_6"/>
    <property type="match status" value="1"/>
</dbReference>
<reference evidence="3 4" key="1">
    <citation type="submission" date="2020-08" db="EMBL/GenBank/DDBJ databases">
        <title>Genome sequence of Thermomonas carbonis KCTC 42013T.</title>
        <authorList>
            <person name="Hyun D.-W."/>
            <person name="Bae J.-W."/>
        </authorList>
    </citation>
    <scope>NUCLEOTIDE SEQUENCE [LARGE SCALE GENOMIC DNA]</scope>
    <source>
        <strain evidence="3 4">KCTC 42013</strain>
    </source>
</reference>
<evidence type="ECO:0000259" key="2">
    <source>
        <dbReference type="Pfam" id="PF01569"/>
    </source>
</evidence>
<feature type="transmembrane region" description="Helical" evidence="1">
    <location>
        <begin position="21"/>
        <end position="40"/>
    </location>
</feature>
<feature type="domain" description="Phosphatidic acid phosphatase type 2/haloperoxidase" evidence="2">
    <location>
        <begin position="100"/>
        <end position="225"/>
    </location>
</feature>
<dbReference type="EMBL" id="CP060719">
    <property type="protein sequence ID" value="QNN70811.1"/>
    <property type="molecule type" value="Genomic_DNA"/>
</dbReference>
<evidence type="ECO:0000313" key="4">
    <source>
        <dbReference type="Proteomes" id="UP000515804"/>
    </source>
</evidence>
<dbReference type="KEGG" id="tcn:H9L16_04250"/>
<proteinExistence type="predicted"/>
<keyword evidence="1" id="KW-1133">Transmembrane helix</keyword>
<dbReference type="InterPro" id="IPR000326">
    <property type="entry name" value="PAP2/HPO"/>
</dbReference>